<dbReference type="RefSeq" id="WP_149545586.1">
    <property type="nucleotide sequence ID" value="NZ_VTPS01000012.1"/>
</dbReference>
<dbReference type="InterPro" id="IPR014001">
    <property type="entry name" value="Helicase_ATP-bd"/>
</dbReference>
<evidence type="ECO:0000256" key="4">
    <source>
        <dbReference type="ARBA" id="ARBA00022723"/>
    </source>
</evidence>
<evidence type="ECO:0000313" key="13">
    <source>
        <dbReference type="Proteomes" id="UP000322976"/>
    </source>
</evidence>
<keyword evidence="13" id="KW-1185">Reference proteome</keyword>
<organism evidence="12 13">
    <name type="scientific">Calorimonas adulescens</name>
    <dbReference type="NCBI Taxonomy" id="2606906"/>
    <lineage>
        <taxon>Bacteria</taxon>
        <taxon>Bacillati</taxon>
        <taxon>Bacillota</taxon>
        <taxon>Clostridia</taxon>
        <taxon>Thermoanaerobacterales</taxon>
        <taxon>Thermoanaerobacteraceae</taxon>
        <taxon>Calorimonas</taxon>
    </lineage>
</organism>
<dbReference type="PROSITE" id="PS51643">
    <property type="entry name" value="HD_CAS3"/>
    <property type="match status" value="1"/>
</dbReference>
<evidence type="ECO:0000259" key="11">
    <source>
        <dbReference type="PROSITE" id="PS51643"/>
    </source>
</evidence>
<evidence type="ECO:0000256" key="7">
    <source>
        <dbReference type="ARBA" id="ARBA00022806"/>
    </source>
</evidence>
<dbReference type="Pfam" id="PF00270">
    <property type="entry name" value="DEAD"/>
    <property type="match status" value="1"/>
</dbReference>
<evidence type="ECO:0000313" key="12">
    <source>
        <dbReference type="EMBL" id="TZE81609.1"/>
    </source>
</evidence>
<feature type="domain" description="HD Cas3-type" evidence="11">
    <location>
        <begin position="11"/>
        <end position="233"/>
    </location>
</feature>
<evidence type="ECO:0000256" key="3">
    <source>
        <dbReference type="ARBA" id="ARBA00022722"/>
    </source>
</evidence>
<keyword evidence="8" id="KW-0067">ATP-binding</keyword>
<evidence type="ECO:0000256" key="8">
    <source>
        <dbReference type="ARBA" id="ARBA00022840"/>
    </source>
</evidence>
<dbReference type="GO" id="GO:0051607">
    <property type="term" value="P:defense response to virus"/>
    <property type="evidence" value="ECO:0007669"/>
    <property type="project" value="UniProtKB-KW"/>
</dbReference>
<sequence length="807" mass="94545">MGLAKRTLKDGRPYFQTLEGHTTDSLMILKVYIEECSKSIDIFCRRWDIDKDLLLKNLFEMVALHDIGKLTREFQKNIKVGKSSSDFPHPLSSVQILINMTKYKILTPIKEYYRSEDLSLPEVVAILCHHTQPHNGIYDGYIEDAHVLEDKVNDFLHGINNIKRKISFNIKDDIEWDKVYIKGLNTFDFVNQRFKRYKLKWNKLLKALNESKPELKAYFSFIFSILQLCDDYSSANFTAYIENNINDESPSIFENVMSEEDALQYIFNFPHIEFEDIFRGHKPYAFQEQVYNLEADNQILFAPCGRGKTEAALAWAKSLSDRNRINRLIFALPTQITSNAMYERLTEIFGSENVGLYHSRSLSYYKDMMEDEDLKYQEIMKEKNFQSKVFLKPVMVTTIDHLVYSMIHGFSQADFTLGNVQTSGIVFDEVHYYEKDTLSHLIQIFRILNEMKIPHFLMSGTFPELILREIKDAIGNIPYKIVRDDEGLQFTPFLIKKENKCLIYKDKDEYKINEDFLRNIIDGYDSGLRQFIIVNTVRRAQEIYKRIREELPAGNIELYHSRYTGYDRKEKDKKILKNKKIRPYVLVSTQAAEISLDISSERLYTELAPADAIGQRGGRLNRGAFSFETEYGTAEMIVYDVYNFLPYATSQQNDMNYVILKTKDLLPQFGPISYYAIKEICDNAYNDVKLLFSELYSIFNECTLFGYNYKEIARNEENGLVFKFRSDNFATLDVVPYDVTGEDEEKIFDYDNIVKIPLWWLKANPDNFSIRERDRKKILVCFMRYDSDYGFDESSINEPGDEHGNID</sequence>
<dbReference type="NCBIfam" id="TIGR01587">
    <property type="entry name" value="cas3_core"/>
    <property type="match status" value="1"/>
</dbReference>
<evidence type="ECO:0000256" key="9">
    <source>
        <dbReference type="ARBA" id="ARBA00023118"/>
    </source>
</evidence>
<dbReference type="PANTHER" id="PTHR47959:SF16">
    <property type="entry name" value="CRISPR-ASSOCIATED NUCLEASE_HELICASE CAS3-RELATED"/>
    <property type="match status" value="1"/>
</dbReference>
<evidence type="ECO:0000256" key="2">
    <source>
        <dbReference type="ARBA" id="ARBA00009046"/>
    </source>
</evidence>
<dbReference type="SUPFAM" id="SSF52540">
    <property type="entry name" value="P-loop containing nucleoside triphosphate hydrolases"/>
    <property type="match status" value="1"/>
</dbReference>
<dbReference type="SMART" id="SM00487">
    <property type="entry name" value="DEXDc"/>
    <property type="match status" value="1"/>
</dbReference>
<keyword evidence="3" id="KW-0540">Nuclease</keyword>
<dbReference type="GO" id="GO:0046872">
    <property type="term" value="F:metal ion binding"/>
    <property type="evidence" value="ECO:0007669"/>
    <property type="project" value="UniProtKB-KW"/>
</dbReference>
<dbReference type="Gene3D" id="3.40.50.300">
    <property type="entry name" value="P-loop containing nucleotide triphosphate hydrolases"/>
    <property type="match status" value="2"/>
</dbReference>
<dbReference type="EMBL" id="VTPS01000012">
    <property type="protein sequence ID" value="TZE81609.1"/>
    <property type="molecule type" value="Genomic_DNA"/>
</dbReference>
<dbReference type="InterPro" id="IPR054712">
    <property type="entry name" value="Cas3-like_dom"/>
</dbReference>
<dbReference type="InterPro" id="IPR050079">
    <property type="entry name" value="DEAD_box_RNA_helicase"/>
</dbReference>
<comment type="caution">
    <text evidence="12">The sequence shown here is derived from an EMBL/GenBank/DDBJ whole genome shotgun (WGS) entry which is preliminary data.</text>
</comment>
<dbReference type="GO" id="GO:0003724">
    <property type="term" value="F:RNA helicase activity"/>
    <property type="evidence" value="ECO:0007669"/>
    <property type="project" value="TreeGrafter"/>
</dbReference>
<dbReference type="InterPro" id="IPR006474">
    <property type="entry name" value="Helicase_Cas3_CRISPR-ass_core"/>
</dbReference>
<comment type="similarity">
    <text evidence="1">In the N-terminal section; belongs to the CRISPR-associated nuclease Cas3-HD family.</text>
</comment>
<keyword evidence="6" id="KW-0378">Hydrolase</keyword>
<reference evidence="12 13" key="1">
    <citation type="submission" date="2019-08" db="EMBL/GenBank/DDBJ databases">
        <title>Calorimonas adulescens gen. nov., sp. nov., an anaerobic thermophilic bacterium from Sakhalin hot spring.</title>
        <authorList>
            <person name="Khomyakova M.A."/>
            <person name="Merkel A.Y."/>
            <person name="Novikov A."/>
            <person name="Bonch-Osmolovskaya E.A."/>
            <person name="Slobodkin A.I."/>
        </authorList>
    </citation>
    <scope>NUCLEOTIDE SEQUENCE [LARGE SCALE GENOMIC DNA]</scope>
    <source>
        <strain evidence="12 13">A05MB</strain>
    </source>
</reference>
<dbReference type="GO" id="GO:0003676">
    <property type="term" value="F:nucleic acid binding"/>
    <property type="evidence" value="ECO:0007669"/>
    <property type="project" value="InterPro"/>
</dbReference>
<dbReference type="GO" id="GO:0016787">
    <property type="term" value="F:hydrolase activity"/>
    <property type="evidence" value="ECO:0007669"/>
    <property type="project" value="UniProtKB-KW"/>
</dbReference>
<keyword evidence="9" id="KW-0051">Antiviral defense</keyword>
<proteinExistence type="inferred from homology"/>
<evidence type="ECO:0000259" key="10">
    <source>
        <dbReference type="PROSITE" id="PS51192"/>
    </source>
</evidence>
<comment type="similarity">
    <text evidence="2">In the central section; belongs to the CRISPR-associated helicase Cas3 family.</text>
</comment>
<feature type="domain" description="Helicase ATP-binding" evidence="10">
    <location>
        <begin position="289"/>
        <end position="480"/>
    </location>
</feature>
<dbReference type="CDD" id="cd09641">
    <property type="entry name" value="Cas3''_I"/>
    <property type="match status" value="1"/>
</dbReference>
<keyword evidence="4" id="KW-0479">Metal-binding</keyword>
<gene>
    <name evidence="12" type="primary">cas3</name>
    <name evidence="12" type="ORF">FWJ32_08825</name>
</gene>
<dbReference type="Gene3D" id="1.10.3210.30">
    <property type="match status" value="1"/>
</dbReference>
<dbReference type="AlphaFoldDB" id="A0A5D8QBT4"/>
<dbReference type="Proteomes" id="UP000322976">
    <property type="component" value="Unassembled WGS sequence"/>
</dbReference>
<keyword evidence="5" id="KW-0547">Nucleotide-binding</keyword>
<dbReference type="PANTHER" id="PTHR47959">
    <property type="entry name" value="ATP-DEPENDENT RNA HELICASE RHLE-RELATED"/>
    <property type="match status" value="1"/>
</dbReference>
<evidence type="ECO:0000256" key="1">
    <source>
        <dbReference type="ARBA" id="ARBA00006847"/>
    </source>
</evidence>
<dbReference type="PROSITE" id="PS51192">
    <property type="entry name" value="HELICASE_ATP_BIND_1"/>
    <property type="match status" value="1"/>
</dbReference>
<dbReference type="NCBIfam" id="TIGR01596">
    <property type="entry name" value="cas3_HD"/>
    <property type="match status" value="1"/>
</dbReference>
<dbReference type="Pfam" id="PF22590">
    <property type="entry name" value="Cas3-like_C_2"/>
    <property type="match status" value="1"/>
</dbReference>
<evidence type="ECO:0000256" key="5">
    <source>
        <dbReference type="ARBA" id="ARBA00022741"/>
    </source>
</evidence>
<dbReference type="InterPro" id="IPR006483">
    <property type="entry name" value="CRISPR-assoc_Cas3_HD"/>
</dbReference>
<dbReference type="InterPro" id="IPR038257">
    <property type="entry name" value="CRISPR-assoc_Cas3_HD_sf"/>
</dbReference>
<dbReference type="GO" id="GO:0005524">
    <property type="term" value="F:ATP binding"/>
    <property type="evidence" value="ECO:0007669"/>
    <property type="project" value="UniProtKB-KW"/>
</dbReference>
<evidence type="ECO:0000256" key="6">
    <source>
        <dbReference type="ARBA" id="ARBA00022801"/>
    </source>
</evidence>
<protein>
    <submittedName>
        <fullName evidence="12">CRISPR-associated helicase Cas3</fullName>
    </submittedName>
</protein>
<dbReference type="InterPro" id="IPR027417">
    <property type="entry name" value="P-loop_NTPase"/>
</dbReference>
<dbReference type="GO" id="GO:0004518">
    <property type="term" value="F:nuclease activity"/>
    <property type="evidence" value="ECO:0007669"/>
    <property type="project" value="UniProtKB-KW"/>
</dbReference>
<accession>A0A5D8QBT4</accession>
<dbReference type="Pfam" id="PF18019">
    <property type="entry name" value="Cas3_HD"/>
    <property type="match status" value="1"/>
</dbReference>
<keyword evidence="7" id="KW-0347">Helicase</keyword>
<dbReference type="GO" id="GO:0005829">
    <property type="term" value="C:cytosol"/>
    <property type="evidence" value="ECO:0007669"/>
    <property type="project" value="TreeGrafter"/>
</dbReference>
<name>A0A5D8QBT4_9THEO</name>
<dbReference type="InterPro" id="IPR011545">
    <property type="entry name" value="DEAD/DEAH_box_helicase_dom"/>
</dbReference>